<organism evidence="1 2">
    <name type="scientific">Cetraspora pellucida</name>
    <dbReference type="NCBI Taxonomy" id="1433469"/>
    <lineage>
        <taxon>Eukaryota</taxon>
        <taxon>Fungi</taxon>
        <taxon>Fungi incertae sedis</taxon>
        <taxon>Mucoromycota</taxon>
        <taxon>Glomeromycotina</taxon>
        <taxon>Glomeromycetes</taxon>
        <taxon>Diversisporales</taxon>
        <taxon>Gigasporaceae</taxon>
        <taxon>Cetraspora</taxon>
    </lineage>
</organism>
<keyword evidence="2" id="KW-1185">Reference proteome</keyword>
<dbReference type="GO" id="GO:0000981">
    <property type="term" value="F:DNA-binding transcription factor activity, RNA polymerase II-specific"/>
    <property type="evidence" value="ECO:0007669"/>
    <property type="project" value="InterPro"/>
</dbReference>
<dbReference type="InterPro" id="IPR036864">
    <property type="entry name" value="Zn2-C6_fun-type_DNA-bd_sf"/>
</dbReference>
<dbReference type="Proteomes" id="UP000789759">
    <property type="component" value="Unassembled WGS sequence"/>
</dbReference>
<dbReference type="OrthoDB" id="2123952at2759"/>
<feature type="non-terminal residue" evidence="1">
    <location>
        <position position="165"/>
    </location>
</feature>
<dbReference type="AlphaFoldDB" id="A0A9N9ESF4"/>
<comment type="caution">
    <text evidence="1">The sequence shown here is derived from an EMBL/GenBank/DDBJ whole genome shotgun (WGS) entry which is preliminary data.</text>
</comment>
<proteinExistence type="predicted"/>
<name>A0A9N9ESF4_9GLOM</name>
<sequence>GSNNLITSLNLDSLMHEDTSQDPDAPFFRSLNGNSLDNYPGRNLRVTKEIKKIPFRNTIESSEAKCGGNSPRTNCVRLSIECTYEQHQKKRGPKPMPSYVKTKVECNYGSQVIRGPNSNIITKITTNNDKFRSPYISTACFYCVRSKAKCSVGIQCDRCISKERV</sequence>
<dbReference type="GO" id="GO:0008270">
    <property type="term" value="F:zinc ion binding"/>
    <property type="evidence" value="ECO:0007669"/>
    <property type="project" value="InterPro"/>
</dbReference>
<evidence type="ECO:0000313" key="1">
    <source>
        <dbReference type="EMBL" id="CAG8689435.1"/>
    </source>
</evidence>
<protein>
    <submittedName>
        <fullName evidence="1">12029_t:CDS:1</fullName>
    </submittedName>
</protein>
<accession>A0A9N9ESF4</accession>
<gene>
    <name evidence="1" type="ORF">CPELLU_LOCUS11208</name>
</gene>
<evidence type="ECO:0000313" key="2">
    <source>
        <dbReference type="Proteomes" id="UP000789759"/>
    </source>
</evidence>
<dbReference type="SUPFAM" id="SSF57701">
    <property type="entry name" value="Zn2/Cys6 DNA-binding domain"/>
    <property type="match status" value="1"/>
</dbReference>
<reference evidence="1" key="1">
    <citation type="submission" date="2021-06" db="EMBL/GenBank/DDBJ databases">
        <authorList>
            <person name="Kallberg Y."/>
            <person name="Tangrot J."/>
            <person name="Rosling A."/>
        </authorList>
    </citation>
    <scope>NUCLEOTIDE SEQUENCE</scope>
    <source>
        <strain evidence="1">FL966</strain>
    </source>
</reference>
<dbReference type="EMBL" id="CAJVQA010009760">
    <property type="protein sequence ID" value="CAG8689435.1"/>
    <property type="molecule type" value="Genomic_DNA"/>
</dbReference>